<proteinExistence type="predicted"/>
<gene>
    <name evidence="1" type="ORF">G352_15670</name>
</gene>
<dbReference type="RefSeq" id="WP_003937213.1">
    <property type="nucleotide sequence ID" value="NZ_AOEX01000048.1"/>
</dbReference>
<name>M2ZRC1_9NOCA</name>
<dbReference type="EMBL" id="AOEX01000048">
    <property type="protein sequence ID" value="EME62894.1"/>
    <property type="molecule type" value="Genomic_DNA"/>
</dbReference>
<accession>M2ZRC1</accession>
<dbReference type="Proteomes" id="UP000011731">
    <property type="component" value="Unassembled WGS sequence"/>
</dbReference>
<sequence>MSTVIDKFFTTPMSWLLAVPVVLLDHMLAPDGPELHRYTAMSEIQ</sequence>
<dbReference type="PATRIC" id="fig|1278076.4.peg.3242"/>
<organism evidence="1 2">
    <name type="scientific">Rhodococcus ruber BKS 20-38</name>
    <dbReference type="NCBI Taxonomy" id="1278076"/>
    <lineage>
        <taxon>Bacteria</taxon>
        <taxon>Bacillati</taxon>
        <taxon>Actinomycetota</taxon>
        <taxon>Actinomycetes</taxon>
        <taxon>Mycobacteriales</taxon>
        <taxon>Nocardiaceae</taxon>
        <taxon>Rhodococcus</taxon>
    </lineage>
</organism>
<dbReference type="AlphaFoldDB" id="M2ZRC1"/>
<evidence type="ECO:0000313" key="2">
    <source>
        <dbReference type="Proteomes" id="UP000011731"/>
    </source>
</evidence>
<evidence type="ECO:0000313" key="1">
    <source>
        <dbReference type="EMBL" id="EME62894.1"/>
    </source>
</evidence>
<keyword evidence="2" id="KW-1185">Reference proteome</keyword>
<reference evidence="1 2" key="1">
    <citation type="journal article" date="2013" name="Genome Announc.">
        <title>Draft Genome Sequence of Rhodococcus ruber Strain BKS 20-38.</title>
        <authorList>
            <person name="Bala M."/>
            <person name="Kumar S."/>
            <person name="Raghava G.P."/>
            <person name="Mayilraj S."/>
        </authorList>
    </citation>
    <scope>NUCLEOTIDE SEQUENCE [LARGE SCALE GENOMIC DNA]</scope>
    <source>
        <strain evidence="1 2">BKS 20-38</strain>
    </source>
</reference>
<comment type="caution">
    <text evidence="1">The sequence shown here is derived from an EMBL/GenBank/DDBJ whole genome shotgun (WGS) entry which is preliminary data.</text>
</comment>
<protein>
    <submittedName>
        <fullName evidence="1">Uncharacterized protein</fullName>
    </submittedName>
</protein>